<keyword evidence="3" id="KW-1185">Reference proteome</keyword>
<dbReference type="RefSeq" id="WP_069381230.1">
    <property type="nucleotide sequence ID" value="NZ_CP017141.1"/>
</dbReference>
<gene>
    <name evidence="2" type="ORF">BFS30_21855</name>
</gene>
<keyword evidence="1" id="KW-0732">Signal</keyword>
<reference evidence="2 3" key="1">
    <citation type="submission" date="2016-08" db="EMBL/GenBank/DDBJ databases">
        <authorList>
            <person name="Seilhamer J.J."/>
        </authorList>
    </citation>
    <scope>NUCLEOTIDE SEQUENCE [LARGE SCALE GENOMIC DNA]</scope>
    <source>
        <strain evidence="2 3">DX4</strain>
    </source>
</reference>
<sequence>MTNLYKKSAYLFFSLSILTLTARSQSNGNSVQTKATLFEGVIVAGYVDHGAYINCTGPAIKFSKKPLSVLIGLLPSLRIKKDKVAAGAPQNSILTPNLGAGITAIYKHLAIQVPVYYNAKTSSKDGKWNPGIGIGYKF</sequence>
<evidence type="ECO:0000313" key="2">
    <source>
        <dbReference type="EMBL" id="AOM79568.1"/>
    </source>
</evidence>
<feature type="chain" id="PRO_5009098810" description="Outer membrane insertion C-terminal signal" evidence="1">
    <location>
        <begin position="23"/>
        <end position="138"/>
    </location>
</feature>
<organism evidence="2 3">
    <name type="scientific">Pedobacter steynii</name>
    <dbReference type="NCBI Taxonomy" id="430522"/>
    <lineage>
        <taxon>Bacteria</taxon>
        <taxon>Pseudomonadati</taxon>
        <taxon>Bacteroidota</taxon>
        <taxon>Sphingobacteriia</taxon>
        <taxon>Sphingobacteriales</taxon>
        <taxon>Sphingobacteriaceae</taxon>
        <taxon>Pedobacter</taxon>
    </lineage>
</organism>
<proteinExistence type="predicted"/>
<accession>A0A1D7QLL0</accession>
<dbReference type="KEGG" id="psty:BFS30_21855"/>
<evidence type="ECO:0008006" key="4">
    <source>
        <dbReference type="Google" id="ProtNLM"/>
    </source>
</evidence>
<dbReference type="Proteomes" id="UP000094313">
    <property type="component" value="Chromosome"/>
</dbReference>
<protein>
    <recommendedName>
        <fullName evidence="4">Outer membrane insertion C-terminal signal</fullName>
    </recommendedName>
</protein>
<dbReference type="AlphaFoldDB" id="A0A1D7QLL0"/>
<feature type="signal peptide" evidence="1">
    <location>
        <begin position="1"/>
        <end position="22"/>
    </location>
</feature>
<evidence type="ECO:0000256" key="1">
    <source>
        <dbReference type="SAM" id="SignalP"/>
    </source>
</evidence>
<evidence type="ECO:0000313" key="3">
    <source>
        <dbReference type="Proteomes" id="UP000094313"/>
    </source>
</evidence>
<dbReference type="EMBL" id="CP017141">
    <property type="protein sequence ID" value="AOM79568.1"/>
    <property type="molecule type" value="Genomic_DNA"/>
</dbReference>
<name>A0A1D7QLL0_9SPHI</name>